<keyword evidence="1" id="KW-0472">Membrane</keyword>
<feature type="transmembrane region" description="Helical" evidence="1">
    <location>
        <begin position="198"/>
        <end position="218"/>
    </location>
</feature>
<feature type="transmembrane region" description="Helical" evidence="1">
    <location>
        <begin position="315"/>
        <end position="331"/>
    </location>
</feature>
<dbReference type="PANTHER" id="PTHR38454">
    <property type="entry name" value="INTEGRAL MEMBRANE PROTEIN-RELATED"/>
    <property type="match status" value="1"/>
</dbReference>
<evidence type="ECO:0008006" key="4">
    <source>
        <dbReference type="Google" id="ProtNLM"/>
    </source>
</evidence>
<evidence type="ECO:0000313" key="2">
    <source>
        <dbReference type="EMBL" id="GAA1557074.1"/>
    </source>
</evidence>
<dbReference type="RefSeq" id="WP_344209842.1">
    <property type="nucleotide sequence ID" value="NZ_BAAAOS010000007.1"/>
</dbReference>
<feature type="transmembrane region" description="Helical" evidence="1">
    <location>
        <begin position="783"/>
        <end position="805"/>
    </location>
</feature>
<feature type="transmembrane region" description="Helical" evidence="1">
    <location>
        <begin position="77"/>
        <end position="98"/>
    </location>
</feature>
<name>A0ABN2CGJ0_9ACTN</name>
<keyword evidence="3" id="KW-1185">Reference proteome</keyword>
<sequence length="822" mass="87416">MRAWRIRGLEIWLAGVLAAVAFSVAGMVRGTFPFGAASRSTNDLGTQYVPFFAHLWDVLHGQAQGDLFFNWQSGFGVGFWADYGVDLGSPLSLLVGVFPRDRIDLAVFVITVAKLALAAAAMAAYLIRMRPGPRWLAALLGASYGLCGWAIDDGAYVPMWLDGLIALPLFCLVAEWSIKRQHRILGVTVVALFWMSNFYTAYMATIAGGLVLLARILAGDLRWPDRFRAVLRHGVTVVLGIAASAPILLPVVKANGLAAPSPSGTFIPVPFETFLARLIPLTEGVGRSASLYVGTAAFLLALSLPFNGTVAARTRIVWTLLAVALGASFLWEPTHVVWHGFDSPNGSQYRQAFVLCAVLVILAWLSAADRPPSWIALTSATLLLTALGFYVQDHKFLTRHSLHVLALSAAALVVAMLALRHLRRHRATALLAGVGLIAVAAAELTYSAVVVDDRRSDILGASAPAWGARQQALRDSVTAANGWPNYRTDPGTTTTPNDPMLLGGQGPGFYSSLLPETLSHTLTGLGFGWSGYGRASYTMDNPVTNAIFSIGARLDRAEATIRLDTPPLVTVRPEPLPETPANTTAYAIQERLLGARVYEVPQYQATKVSRGTQNLSATCRPGSTVYLHLPNAWGTARLTGGNWLPLTAARRPGVYTSSAMVELGKVPVSGLVAVEVRGKRMAADLAEGALGCLDADRLAKAIATLEANGAVAVQAGGHSIRATLKSGSTGIAVIGTGRLPGWRCSTDDGEWKEPADYGGLLAVELPGPTRTISCDYQPPGLELGLAVGGGAVLITLALALSPLLWRRRRSSASRNENAALGR</sequence>
<evidence type="ECO:0000313" key="3">
    <source>
        <dbReference type="Proteomes" id="UP001500393"/>
    </source>
</evidence>
<accession>A0ABN2CGJ0</accession>
<feature type="transmembrane region" description="Helical" evidence="1">
    <location>
        <begin position="159"/>
        <end position="178"/>
    </location>
</feature>
<keyword evidence="1" id="KW-0812">Transmembrane</keyword>
<feature type="transmembrane region" description="Helical" evidence="1">
    <location>
        <begin position="105"/>
        <end position="127"/>
    </location>
</feature>
<evidence type="ECO:0000256" key="1">
    <source>
        <dbReference type="SAM" id="Phobius"/>
    </source>
</evidence>
<dbReference type="InterPro" id="IPR018580">
    <property type="entry name" value="Uncharacterised_YfhO"/>
</dbReference>
<protein>
    <recommendedName>
        <fullName evidence="4">Membrane protein YfhO</fullName>
    </recommendedName>
</protein>
<organism evidence="2 3">
    <name type="scientific">Kribbella sancticallisti</name>
    <dbReference type="NCBI Taxonomy" id="460087"/>
    <lineage>
        <taxon>Bacteria</taxon>
        <taxon>Bacillati</taxon>
        <taxon>Actinomycetota</taxon>
        <taxon>Actinomycetes</taxon>
        <taxon>Propionibacteriales</taxon>
        <taxon>Kribbellaceae</taxon>
        <taxon>Kribbella</taxon>
    </lineage>
</organism>
<comment type="caution">
    <text evidence="2">The sequence shown here is derived from an EMBL/GenBank/DDBJ whole genome shotgun (WGS) entry which is preliminary data.</text>
</comment>
<feature type="transmembrane region" description="Helical" evidence="1">
    <location>
        <begin position="133"/>
        <end position="152"/>
    </location>
</feature>
<feature type="transmembrane region" description="Helical" evidence="1">
    <location>
        <begin position="289"/>
        <end position="308"/>
    </location>
</feature>
<proteinExistence type="predicted"/>
<dbReference type="Pfam" id="PF09586">
    <property type="entry name" value="YfhO"/>
    <property type="match status" value="1"/>
</dbReference>
<dbReference type="PANTHER" id="PTHR38454:SF1">
    <property type="entry name" value="INTEGRAL MEMBRANE PROTEIN"/>
    <property type="match status" value="1"/>
</dbReference>
<dbReference type="Proteomes" id="UP001500393">
    <property type="component" value="Unassembled WGS sequence"/>
</dbReference>
<feature type="transmembrane region" description="Helical" evidence="1">
    <location>
        <begin position="351"/>
        <end position="367"/>
    </location>
</feature>
<feature type="transmembrane region" description="Helical" evidence="1">
    <location>
        <begin position="429"/>
        <end position="449"/>
    </location>
</feature>
<gene>
    <name evidence="2" type="ORF">GCM10009789_08030</name>
</gene>
<reference evidence="2 3" key="1">
    <citation type="journal article" date="2019" name="Int. J. Syst. Evol. Microbiol.">
        <title>The Global Catalogue of Microorganisms (GCM) 10K type strain sequencing project: providing services to taxonomists for standard genome sequencing and annotation.</title>
        <authorList>
            <consortium name="The Broad Institute Genomics Platform"/>
            <consortium name="The Broad Institute Genome Sequencing Center for Infectious Disease"/>
            <person name="Wu L."/>
            <person name="Ma J."/>
        </authorList>
    </citation>
    <scope>NUCLEOTIDE SEQUENCE [LARGE SCALE GENOMIC DNA]</scope>
    <source>
        <strain evidence="2 3">JCM 14969</strain>
    </source>
</reference>
<feature type="transmembrane region" description="Helical" evidence="1">
    <location>
        <begin position="403"/>
        <end position="422"/>
    </location>
</feature>
<feature type="transmembrane region" description="Helical" evidence="1">
    <location>
        <begin position="12"/>
        <end position="32"/>
    </location>
</feature>
<dbReference type="EMBL" id="BAAAOS010000007">
    <property type="protein sequence ID" value="GAA1557074.1"/>
    <property type="molecule type" value="Genomic_DNA"/>
</dbReference>
<keyword evidence="1" id="KW-1133">Transmembrane helix</keyword>
<feature type="transmembrane region" description="Helical" evidence="1">
    <location>
        <begin position="374"/>
        <end position="391"/>
    </location>
</feature>
<feature type="transmembrane region" description="Helical" evidence="1">
    <location>
        <begin position="230"/>
        <end position="252"/>
    </location>
</feature>